<feature type="region of interest" description="Disordered" evidence="4">
    <location>
        <begin position="29"/>
        <end position="75"/>
    </location>
</feature>
<sequence length="876" mass="95018">MPSQTTKEELAEINAQRIALGLKPIEAEAVEDKGQGSSSAPAEEDQDAIAEANFARVRAEAKKDREAKALQDNIAKVKNRRELARKLEGKGLGEAEQADTKPQSAIAWLKSTKKKQKENAARRLQQQMEEEEAQVQAEYGQDDLAGLRVGHDFDEFDEGEERILTLRDARVLEDAEDELVDNVIAQREKDTLNEERRKGAKKYTGLDDEEFGTETAVGKKRGILSKYDAEDGEDALRANGDSGFRIGGPIVNKDEVKAKQAEEAARLANRTLLNLDYAKNVEVSDYLVEGEVGFKKSKGKKKKRSATKVKVGLDEDPDETSFATNGADVAMADTDGASSSAPRQRIVETDNFVDDDELQASLAKARRQKAKKTITKMTPEQIAANLAAQKAADEAEKTASAEVKMEVEDDADADSKPLTFDSTTEFVRNLAFRAAADEPRREIKQEAPEPEVATQGSSRDHEAQSESSTAAVLKVEPVAQETHPGADVDDDDMDLDDADMENLEVYAVAPDPATTENAAAEEDTTIEPLAGGSMAATLSLLRQQGLVKEYTPEDRDKEAKQREYDLWLAEKRRRDRLREQELAASKARGSAVDQATREYENRERDLVDAREAQKRFANYKPDVDIKYHDQHGRELSAKKAWKLLSHRFHGKAPGHKKQELEQRRLENERKREKMESGDTPSGMSKAFQDRSERTGQAHMVLSVGARGNAPQELSMLGPDIAKSARRAPAPAAAANSSAKGKGKGKASQRPELSAGVQSIGLQSFVPRHVGGSGLASVVPSARRNGTTSSSATPLPNTGEAHSNGGGASPAPTMRPAMKPAFAPIKRDGAGSASPAAAAAAASASSDAGPRFKLDLGAKRKADDAALDVGRDGKRRA</sequence>
<evidence type="ECO:0000256" key="4">
    <source>
        <dbReference type="SAM" id="MobiDB-lite"/>
    </source>
</evidence>
<feature type="region of interest" description="Disordered" evidence="4">
    <location>
        <begin position="117"/>
        <end position="136"/>
    </location>
</feature>
<dbReference type="GO" id="GO:0045292">
    <property type="term" value="P:mRNA cis splicing, via spliceosome"/>
    <property type="evidence" value="ECO:0007669"/>
    <property type="project" value="TreeGrafter"/>
</dbReference>
<feature type="compositionally biased region" description="Low complexity" evidence="4">
    <location>
        <begin position="829"/>
        <end position="848"/>
    </location>
</feature>
<dbReference type="Proteomes" id="UP001176517">
    <property type="component" value="Unassembled WGS sequence"/>
</dbReference>
<comment type="caution">
    <text evidence="5">The sequence shown here is derived from an EMBL/GenBank/DDBJ whole genome shotgun (WGS) entry which is preliminary data.</text>
</comment>
<feature type="compositionally biased region" description="Polar residues" evidence="4">
    <location>
        <begin position="783"/>
        <end position="795"/>
    </location>
</feature>
<dbReference type="Pfam" id="PF03343">
    <property type="entry name" value="SART-1"/>
    <property type="match status" value="1"/>
</dbReference>
<feature type="region of interest" description="Disordered" evidence="4">
    <location>
        <begin position="387"/>
        <end position="495"/>
    </location>
</feature>
<feature type="compositionally biased region" description="Basic and acidic residues" evidence="4">
    <location>
        <begin position="656"/>
        <end position="676"/>
    </location>
</feature>
<accession>A0AAN6JYR2</accession>
<keyword evidence="3" id="KW-0539">Nucleus</keyword>
<comment type="subcellular location">
    <subcellularLocation>
        <location evidence="1">Nucleus</location>
    </subcellularLocation>
</comment>
<evidence type="ECO:0000256" key="2">
    <source>
        <dbReference type="ARBA" id="ARBA00006076"/>
    </source>
</evidence>
<feature type="region of interest" description="Disordered" evidence="4">
    <location>
        <begin position="510"/>
        <end position="529"/>
    </location>
</feature>
<dbReference type="PANTHER" id="PTHR14152:SF5">
    <property type="entry name" value="U4_U6.U5 TRI-SNRNP-ASSOCIATED PROTEIN 1"/>
    <property type="match status" value="1"/>
</dbReference>
<dbReference type="GO" id="GO:0000481">
    <property type="term" value="P:maturation of 5S rRNA"/>
    <property type="evidence" value="ECO:0007669"/>
    <property type="project" value="TreeGrafter"/>
</dbReference>
<dbReference type="EMBL" id="JAPDMZ010000054">
    <property type="protein sequence ID" value="KAK0553153.1"/>
    <property type="molecule type" value="Genomic_DNA"/>
</dbReference>
<dbReference type="InterPro" id="IPR005011">
    <property type="entry name" value="SNU66/SART1"/>
</dbReference>
<dbReference type="PANTHER" id="PTHR14152">
    <property type="entry name" value="SQUAMOUS CELL CARCINOMA ANTIGEN RECOGNISED BY CYTOTOXIC T LYMPHOCYTES"/>
    <property type="match status" value="1"/>
</dbReference>
<feature type="compositionally biased region" description="Low complexity" evidence="4">
    <location>
        <begin position="726"/>
        <end position="739"/>
    </location>
</feature>
<feature type="region of interest" description="Disordered" evidence="4">
    <location>
        <begin position="313"/>
        <end position="352"/>
    </location>
</feature>
<keyword evidence="6" id="KW-1185">Reference proteome</keyword>
<protein>
    <recommendedName>
        <fullName evidence="7">SART-1 protein</fullName>
    </recommendedName>
</protein>
<organism evidence="5 6">
    <name type="scientific">Tilletia horrida</name>
    <dbReference type="NCBI Taxonomy" id="155126"/>
    <lineage>
        <taxon>Eukaryota</taxon>
        <taxon>Fungi</taxon>
        <taxon>Dikarya</taxon>
        <taxon>Basidiomycota</taxon>
        <taxon>Ustilaginomycotina</taxon>
        <taxon>Exobasidiomycetes</taxon>
        <taxon>Tilletiales</taxon>
        <taxon>Tilletiaceae</taxon>
        <taxon>Tilletia</taxon>
    </lineage>
</organism>
<evidence type="ECO:0000256" key="1">
    <source>
        <dbReference type="ARBA" id="ARBA00004123"/>
    </source>
</evidence>
<proteinExistence type="inferred from homology"/>
<feature type="compositionally biased region" description="Basic and acidic residues" evidence="4">
    <location>
        <begin position="595"/>
        <end position="606"/>
    </location>
</feature>
<reference evidence="5" key="1">
    <citation type="journal article" date="2023" name="PhytoFront">
        <title>Draft Genome Resources of Seven Strains of Tilletia horrida, Causal Agent of Kernel Smut of Rice.</title>
        <authorList>
            <person name="Khanal S."/>
            <person name="Antony Babu S."/>
            <person name="Zhou X.G."/>
        </authorList>
    </citation>
    <scope>NUCLEOTIDE SEQUENCE</scope>
    <source>
        <strain evidence="5">TX6</strain>
    </source>
</reference>
<feature type="compositionally biased region" description="Basic and acidic residues" evidence="4">
    <location>
        <begin position="57"/>
        <end position="69"/>
    </location>
</feature>
<feature type="compositionally biased region" description="Basic and acidic residues" evidence="4">
    <location>
        <begin position="435"/>
        <end position="447"/>
    </location>
</feature>
<feature type="compositionally biased region" description="Basic and acidic residues" evidence="4">
    <location>
        <begin position="391"/>
        <end position="406"/>
    </location>
</feature>
<comment type="similarity">
    <text evidence="2">Belongs to the SNU66/SART1 family.</text>
</comment>
<feature type="region of interest" description="Disordered" evidence="4">
    <location>
        <begin position="648"/>
        <end position="876"/>
    </location>
</feature>
<feature type="region of interest" description="Disordered" evidence="4">
    <location>
        <begin position="582"/>
        <end position="606"/>
    </location>
</feature>
<dbReference type="GO" id="GO:0046540">
    <property type="term" value="C:U4/U6 x U5 tri-snRNP complex"/>
    <property type="evidence" value="ECO:0007669"/>
    <property type="project" value="TreeGrafter"/>
</dbReference>
<feature type="compositionally biased region" description="Basic and acidic residues" evidence="4">
    <location>
        <begin position="849"/>
        <end position="876"/>
    </location>
</feature>
<name>A0AAN6JYR2_9BASI</name>
<gene>
    <name evidence="5" type="ORF">OC846_002641</name>
</gene>
<evidence type="ECO:0000313" key="6">
    <source>
        <dbReference type="Proteomes" id="UP001176517"/>
    </source>
</evidence>
<evidence type="ECO:0000313" key="5">
    <source>
        <dbReference type="EMBL" id="KAK0553153.1"/>
    </source>
</evidence>
<evidence type="ECO:0008006" key="7">
    <source>
        <dbReference type="Google" id="ProtNLM"/>
    </source>
</evidence>
<evidence type="ECO:0000256" key="3">
    <source>
        <dbReference type="ARBA" id="ARBA00023242"/>
    </source>
</evidence>
<dbReference type="AlphaFoldDB" id="A0AAN6JYR2"/>